<reference evidence="2 3" key="1">
    <citation type="journal article" date="2024" name="Science">
        <title>Giant polyketide synthase enzymes in the biosynthesis of giant marine polyether toxins.</title>
        <authorList>
            <person name="Fallon T.R."/>
            <person name="Shende V.V."/>
            <person name="Wierzbicki I.H."/>
            <person name="Pendleton A.L."/>
            <person name="Watervoot N.F."/>
            <person name="Auber R.P."/>
            <person name="Gonzalez D.J."/>
            <person name="Wisecaver J.H."/>
            <person name="Moore B.S."/>
        </authorList>
    </citation>
    <scope>NUCLEOTIDE SEQUENCE [LARGE SCALE GENOMIC DNA]</scope>
    <source>
        <strain evidence="2 3">12B1</strain>
    </source>
</reference>
<dbReference type="AlphaFoldDB" id="A0AB34JQR2"/>
<dbReference type="Proteomes" id="UP001515480">
    <property type="component" value="Unassembled WGS sequence"/>
</dbReference>
<proteinExistence type="predicted"/>
<gene>
    <name evidence="2" type="ORF">AB1Y20_019217</name>
</gene>
<evidence type="ECO:0000256" key="1">
    <source>
        <dbReference type="SAM" id="MobiDB-lite"/>
    </source>
</evidence>
<name>A0AB34JQR2_PRYPA</name>
<organism evidence="2 3">
    <name type="scientific">Prymnesium parvum</name>
    <name type="common">Toxic golden alga</name>
    <dbReference type="NCBI Taxonomy" id="97485"/>
    <lineage>
        <taxon>Eukaryota</taxon>
        <taxon>Haptista</taxon>
        <taxon>Haptophyta</taxon>
        <taxon>Prymnesiophyceae</taxon>
        <taxon>Prymnesiales</taxon>
        <taxon>Prymnesiaceae</taxon>
        <taxon>Prymnesium</taxon>
    </lineage>
</organism>
<evidence type="ECO:0000313" key="2">
    <source>
        <dbReference type="EMBL" id="KAL1524316.1"/>
    </source>
</evidence>
<keyword evidence="3" id="KW-1185">Reference proteome</keyword>
<feature type="compositionally biased region" description="Basic and acidic residues" evidence="1">
    <location>
        <begin position="56"/>
        <end position="66"/>
    </location>
</feature>
<comment type="caution">
    <text evidence="2">The sequence shown here is derived from an EMBL/GenBank/DDBJ whole genome shotgun (WGS) entry which is preliminary data.</text>
</comment>
<dbReference type="EMBL" id="JBGBPQ010000005">
    <property type="protein sequence ID" value="KAL1524316.1"/>
    <property type="molecule type" value="Genomic_DNA"/>
</dbReference>
<sequence length="66" mass="7373">MPPQPRRMGWAGAMARQRLDGAGRRAQWQLDARTEVWRANDWTGPGGVRSGSSTRARAEAAPNRRE</sequence>
<protein>
    <submittedName>
        <fullName evidence="2">Uncharacterized protein</fullName>
    </submittedName>
</protein>
<feature type="region of interest" description="Disordered" evidence="1">
    <location>
        <begin position="40"/>
        <end position="66"/>
    </location>
</feature>
<accession>A0AB34JQR2</accession>
<evidence type="ECO:0000313" key="3">
    <source>
        <dbReference type="Proteomes" id="UP001515480"/>
    </source>
</evidence>